<keyword evidence="4 10" id="KW-0808">Transferase</keyword>
<dbReference type="InterPro" id="IPR027417">
    <property type="entry name" value="P-loop_NTPase"/>
</dbReference>
<dbReference type="Pfam" id="PF02603">
    <property type="entry name" value="Hpr_kinase_N"/>
    <property type="match status" value="1"/>
</dbReference>
<dbReference type="SUPFAM" id="SSF75138">
    <property type="entry name" value="HprK N-terminal domain-like"/>
    <property type="match status" value="1"/>
</dbReference>
<keyword evidence="8 10" id="KW-0511">Multifunctional enzyme</keyword>
<comment type="miscellaneous">
    <text evidence="10">Both phosphorylation and phosphorolysis are carried out by the same active site and suggest a common mechanism for both reactions.</text>
</comment>
<name>A0ABS9MFV2_9FIRM</name>
<dbReference type="Gene3D" id="3.40.50.300">
    <property type="entry name" value="P-loop containing nucleotide triphosphate hydrolases"/>
    <property type="match status" value="1"/>
</dbReference>
<feature type="active site" description="Proton acceptor; for phosphorylation activity. Proton donor; for dephosphorylation activity" evidence="10">
    <location>
        <position position="182"/>
    </location>
</feature>
<dbReference type="EC" id="2.7.4.-" evidence="10"/>
<comment type="catalytic activity">
    <reaction evidence="9 10">
        <text>[HPr protein]-O-phospho-L-serine + phosphate + H(+) = [HPr protein]-L-serine + diphosphate</text>
        <dbReference type="Rhea" id="RHEA:46604"/>
        <dbReference type="Rhea" id="RHEA-COMP:11602"/>
        <dbReference type="Rhea" id="RHEA-COMP:11603"/>
        <dbReference type="ChEBI" id="CHEBI:15378"/>
        <dbReference type="ChEBI" id="CHEBI:29999"/>
        <dbReference type="ChEBI" id="CHEBI:33019"/>
        <dbReference type="ChEBI" id="CHEBI:43474"/>
        <dbReference type="ChEBI" id="CHEBI:83421"/>
    </reaction>
</comment>
<evidence type="ECO:0000256" key="10">
    <source>
        <dbReference type="HAMAP-Rule" id="MF_01249"/>
    </source>
</evidence>
<evidence type="ECO:0000313" key="13">
    <source>
        <dbReference type="EMBL" id="MCG4609683.1"/>
    </source>
</evidence>
<keyword evidence="10" id="KW-0479">Metal-binding</keyword>
<comment type="cofactor">
    <cofactor evidence="10">
        <name>Mg(2+)</name>
        <dbReference type="ChEBI" id="CHEBI:18420"/>
    </cofactor>
</comment>
<protein>
    <recommendedName>
        <fullName evidence="10">HPr kinase/phosphorylase</fullName>
        <shortName evidence="10">HPrK/P</shortName>
        <ecNumber evidence="10">2.7.11.-</ecNumber>
        <ecNumber evidence="10">2.7.4.-</ecNumber>
    </recommendedName>
    <alternativeName>
        <fullName evidence="10">HPr(Ser) kinase/phosphorylase</fullName>
    </alternativeName>
</protein>
<evidence type="ECO:0000256" key="1">
    <source>
        <dbReference type="ARBA" id="ARBA00001120"/>
    </source>
</evidence>
<accession>A0ABS9MFV2</accession>
<keyword evidence="10" id="KW-0119">Carbohydrate metabolism</keyword>
<keyword evidence="5 10" id="KW-0547">Nucleotide-binding</keyword>
<feature type="region of interest" description="Important for the catalytic mechanism of both phosphorylation and dephosphorylation" evidence="10">
    <location>
        <begin position="206"/>
        <end position="215"/>
    </location>
</feature>
<comment type="domain">
    <text evidence="10">The Walker A ATP-binding motif also binds Pi and PPi.</text>
</comment>
<feature type="domain" description="HPr(Ser) kinase/phosphorylase N-terminal" evidence="11">
    <location>
        <begin position="8"/>
        <end position="132"/>
    </location>
</feature>
<dbReference type="GO" id="GO:0016301">
    <property type="term" value="F:kinase activity"/>
    <property type="evidence" value="ECO:0007669"/>
    <property type="project" value="UniProtKB-KW"/>
</dbReference>
<dbReference type="Proteomes" id="UP001298681">
    <property type="component" value="Unassembled WGS sequence"/>
</dbReference>
<evidence type="ECO:0000256" key="7">
    <source>
        <dbReference type="ARBA" id="ARBA00022840"/>
    </source>
</evidence>
<dbReference type="SUPFAM" id="SSF53795">
    <property type="entry name" value="PEP carboxykinase-like"/>
    <property type="match status" value="1"/>
</dbReference>
<feature type="binding site" evidence="10">
    <location>
        <begin position="158"/>
        <end position="165"/>
    </location>
    <ligand>
        <name>ATP</name>
        <dbReference type="ChEBI" id="CHEBI:30616"/>
    </ligand>
</feature>
<dbReference type="RefSeq" id="WP_087229574.1">
    <property type="nucleotide sequence ID" value="NZ_JAKNHQ010000002.1"/>
</dbReference>
<evidence type="ECO:0000256" key="4">
    <source>
        <dbReference type="ARBA" id="ARBA00022679"/>
    </source>
</evidence>
<dbReference type="EMBL" id="JAKNHQ010000002">
    <property type="protein sequence ID" value="MCG4609683.1"/>
    <property type="molecule type" value="Genomic_DNA"/>
</dbReference>
<feature type="active site" evidence="10">
    <location>
        <position position="143"/>
    </location>
</feature>
<dbReference type="Gene3D" id="3.40.1390.20">
    <property type="entry name" value="HprK N-terminal domain-like"/>
    <property type="match status" value="1"/>
</dbReference>
<feature type="active site" evidence="10">
    <location>
        <position position="164"/>
    </location>
</feature>
<feature type="domain" description="HPr kinase/phosphorylase C-terminal" evidence="12">
    <location>
        <begin position="135"/>
        <end position="301"/>
    </location>
</feature>
<dbReference type="HAMAP" id="MF_01249">
    <property type="entry name" value="HPr_kinase"/>
    <property type="match status" value="1"/>
</dbReference>
<dbReference type="Pfam" id="PF07475">
    <property type="entry name" value="Hpr_kinase_C"/>
    <property type="match status" value="1"/>
</dbReference>
<sequence>MPTSQFRVSLSKVMQELSLDVINMCGDPDKIMISSMDVNRPGLELNRFFDYYDTSRIVIFGNAETAFLASMDPAERAKVLDELFSQKPPAAIIARGLEPAPELLEATKRNDVPLLSTQETTSSLVAALVQFMNVELAPRITRHGVLVEVYGEGILLVGDSGVGKSETAIELIKRGHRLIADDAVEIRRVSAKSLVGSAPKNIRHFIELRGIGIINARRIFGMGAVKVTEKIDIVINLEIWDNKKVYDRMGIDSEYTEILGIKVPVLTIPVKPGRNLAIIIEVAAMNNRQKKMGYNAATELLASLGMDVSTLQEDEKKLELDL</sequence>
<keyword evidence="7 10" id="KW-0067">ATP-binding</keyword>
<comment type="caution">
    <text evidence="13">The sequence shown here is derived from an EMBL/GenBank/DDBJ whole genome shotgun (WGS) entry which is preliminary data.</text>
</comment>
<evidence type="ECO:0000256" key="6">
    <source>
        <dbReference type="ARBA" id="ARBA00022777"/>
    </source>
</evidence>
<dbReference type="InterPro" id="IPR011104">
    <property type="entry name" value="Hpr_kin/Pase_C"/>
</dbReference>
<dbReference type="PANTHER" id="PTHR30305">
    <property type="entry name" value="PROTEIN YJDM-RELATED"/>
    <property type="match status" value="1"/>
</dbReference>
<gene>
    <name evidence="10 13" type="primary">hprK</name>
    <name evidence="13" type="ORF">L0P57_01825</name>
</gene>
<evidence type="ECO:0000256" key="3">
    <source>
        <dbReference type="ARBA" id="ARBA00022527"/>
    </source>
</evidence>
<organism evidence="13 14">
    <name type="scientific">Anaeromassilibacillus senegalensis</name>
    <dbReference type="NCBI Taxonomy" id="1673717"/>
    <lineage>
        <taxon>Bacteria</taxon>
        <taxon>Bacillati</taxon>
        <taxon>Bacillota</taxon>
        <taxon>Clostridia</taxon>
        <taxon>Eubacteriales</taxon>
        <taxon>Acutalibacteraceae</taxon>
        <taxon>Anaeromassilibacillus</taxon>
    </lineage>
</organism>
<keyword evidence="3 10" id="KW-0723">Serine/threonine-protein kinase</keyword>
<comment type="catalytic activity">
    <reaction evidence="1 10">
        <text>[HPr protein]-L-serine + ATP = [HPr protein]-O-phospho-L-serine + ADP + H(+)</text>
        <dbReference type="Rhea" id="RHEA:46600"/>
        <dbReference type="Rhea" id="RHEA-COMP:11602"/>
        <dbReference type="Rhea" id="RHEA-COMP:11603"/>
        <dbReference type="ChEBI" id="CHEBI:15378"/>
        <dbReference type="ChEBI" id="CHEBI:29999"/>
        <dbReference type="ChEBI" id="CHEBI:30616"/>
        <dbReference type="ChEBI" id="CHEBI:83421"/>
        <dbReference type="ChEBI" id="CHEBI:456216"/>
    </reaction>
</comment>
<comment type="similarity">
    <text evidence="2 10">Belongs to the HPrK/P family.</text>
</comment>
<keyword evidence="14" id="KW-1185">Reference proteome</keyword>
<evidence type="ECO:0000256" key="2">
    <source>
        <dbReference type="ARBA" id="ARBA00006883"/>
    </source>
</evidence>
<keyword evidence="10" id="KW-0460">Magnesium</keyword>
<dbReference type="CDD" id="cd01918">
    <property type="entry name" value="HprK_C"/>
    <property type="match status" value="1"/>
</dbReference>
<reference evidence="13 14" key="1">
    <citation type="submission" date="2022-01" db="EMBL/GenBank/DDBJ databases">
        <title>Collection of gut derived symbiotic bacterial strains cultured from healthy donors.</title>
        <authorList>
            <person name="Lin H."/>
            <person name="Kohout C."/>
            <person name="Waligurski E."/>
            <person name="Pamer E.G."/>
        </authorList>
    </citation>
    <scope>NUCLEOTIDE SEQUENCE [LARGE SCALE GENOMIC DNA]</scope>
    <source>
        <strain evidence="13 14">DFI.7.58</strain>
    </source>
</reference>
<comment type="function">
    <text evidence="10">Catalyzes the ATP- as well as the pyrophosphate-dependent phosphorylation of a specific serine residue in HPr, a phosphocarrier protein of the phosphoenolpyruvate-dependent sugar phosphotransferase system (PTS). HprK/P also catalyzes the pyrophosphate-producing, inorganic phosphate-dependent dephosphorylation (phosphorolysis) of seryl-phosphorylated HPr (P-Ser-HPr). The two antagonistic activities of HprK/P are regulated by several intracellular metabolites, which change their concentration in response to the absence or presence of rapidly metabolisable carbon sources (glucose, fructose, etc.) in the growth medium. Therefore, by controlling the phosphorylation state of HPr, HPrK/P is a sensor enzyme that plays a major role in the regulation of carbon metabolism and sugar transport: it mediates carbon catabolite repression (CCR), and regulates PTS-catalyzed carbohydrate uptake and inducer exclusion.</text>
</comment>
<feature type="binding site" evidence="10">
    <location>
        <position position="207"/>
    </location>
    <ligand>
        <name>Mg(2+)</name>
        <dbReference type="ChEBI" id="CHEBI:18420"/>
    </ligand>
</feature>
<dbReference type="InterPro" id="IPR028979">
    <property type="entry name" value="Ser_kin/Pase_Hpr-like_N_sf"/>
</dbReference>
<evidence type="ECO:0000256" key="8">
    <source>
        <dbReference type="ARBA" id="ARBA00023268"/>
    </source>
</evidence>
<evidence type="ECO:0000256" key="9">
    <source>
        <dbReference type="ARBA" id="ARBA00047657"/>
    </source>
</evidence>
<evidence type="ECO:0000313" key="14">
    <source>
        <dbReference type="Proteomes" id="UP001298681"/>
    </source>
</evidence>
<proteinExistence type="inferred from homology"/>
<dbReference type="InterPro" id="IPR003755">
    <property type="entry name" value="HPr(Ser)_kin/Pase"/>
</dbReference>
<feature type="region of interest" description="Important for the catalytic mechanism of dephosphorylation" evidence="10">
    <location>
        <begin position="269"/>
        <end position="274"/>
    </location>
</feature>
<dbReference type="EC" id="2.7.11.-" evidence="10"/>
<evidence type="ECO:0000259" key="11">
    <source>
        <dbReference type="Pfam" id="PF02603"/>
    </source>
</evidence>
<dbReference type="PANTHER" id="PTHR30305:SF1">
    <property type="entry name" value="HPR KINASE_PHOSPHORYLASE"/>
    <property type="match status" value="1"/>
</dbReference>
<comment type="subunit">
    <text evidence="10">Homohexamer.</text>
</comment>
<dbReference type="InterPro" id="IPR011126">
    <property type="entry name" value="Hpr_kin/Pase_Hpr_N"/>
</dbReference>
<dbReference type="NCBIfam" id="TIGR00679">
    <property type="entry name" value="hpr-ser"/>
    <property type="match status" value="1"/>
</dbReference>
<evidence type="ECO:0000256" key="5">
    <source>
        <dbReference type="ARBA" id="ARBA00022741"/>
    </source>
</evidence>
<feature type="active site" evidence="10">
    <location>
        <position position="248"/>
    </location>
</feature>
<feature type="binding site" evidence="10">
    <location>
        <position position="165"/>
    </location>
    <ligand>
        <name>Mg(2+)</name>
        <dbReference type="ChEBI" id="CHEBI:18420"/>
    </ligand>
</feature>
<evidence type="ECO:0000259" key="12">
    <source>
        <dbReference type="Pfam" id="PF07475"/>
    </source>
</evidence>
<keyword evidence="6 10" id="KW-0418">Kinase</keyword>